<sequence length="208" mass="23666">MVADEKERGRVLSAFALQLTGDELEFGLWIALSITHEWTKMKLLTLLYYKLTQEHEYDVLEKALQVAMFLWQPKDAVEVMTKLATHLSLEQRAIMTERVLHATLELLDRKKQSASLITLAPLLTENLVKLALQTALELPDRHERERVLAALAPKFVGNLLTWGIQVAQALPDEKRQAEVFIALAAQLPEGVLEQHMKVLQTFSDEENT</sequence>
<keyword evidence="2" id="KW-1185">Reference proteome</keyword>
<proteinExistence type="predicted"/>
<accession>A0A5J4KTH2</accession>
<dbReference type="Proteomes" id="UP000326912">
    <property type="component" value="Unassembled WGS sequence"/>
</dbReference>
<dbReference type="AlphaFoldDB" id="A0A5J4KTH2"/>
<evidence type="ECO:0000313" key="1">
    <source>
        <dbReference type="EMBL" id="GER89771.1"/>
    </source>
</evidence>
<name>A0A5J4KTH2_9CHLR</name>
<gene>
    <name evidence="1" type="ORF">KDW_39330</name>
</gene>
<dbReference type="RefSeq" id="WP_162005401.1">
    <property type="nucleotide sequence ID" value="NZ_BKZW01000002.1"/>
</dbReference>
<organism evidence="1 2">
    <name type="scientific">Dictyobacter vulcani</name>
    <dbReference type="NCBI Taxonomy" id="2607529"/>
    <lineage>
        <taxon>Bacteria</taxon>
        <taxon>Bacillati</taxon>
        <taxon>Chloroflexota</taxon>
        <taxon>Ktedonobacteria</taxon>
        <taxon>Ktedonobacterales</taxon>
        <taxon>Dictyobacteraceae</taxon>
        <taxon>Dictyobacter</taxon>
    </lineage>
</organism>
<comment type="caution">
    <text evidence="1">The sequence shown here is derived from an EMBL/GenBank/DDBJ whole genome shotgun (WGS) entry which is preliminary data.</text>
</comment>
<reference evidence="1 2" key="1">
    <citation type="submission" date="2019-10" db="EMBL/GenBank/DDBJ databases">
        <title>Dictyobacter vulcani sp. nov., within the class Ktedonobacteria, isolated from soil of volcanic Mt. Zao.</title>
        <authorList>
            <person name="Zheng Y."/>
            <person name="Wang C.M."/>
            <person name="Sakai Y."/>
            <person name="Abe K."/>
            <person name="Yokota A."/>
            <person name="Yabe S."/>
        </authorList>
    </citation>
    <scope>NUCLEOTIDE SEQUENCE [LARGE SCALE GENOMIC DNA]</scope>
    <source>
        <strain evidence="1 2">W12</strain>
    </source>
</reference>
<evidence type="ECO:0000313" key="2">
    <source>
        <dbReference type="Proteomes" id="UP000326912"/>
    </source>
</evidence>
<protein>
    <submittedName>
        <fullName evidence="1">Uncharacterized protein</fullName>
    </submittedName>
</protein>
<dbReference type="EMBL" id="BKZW01000002">
    <property type="protein sequence ID" value="GER89771.1"/>
    <property type="molecule type" value="Genomic_DNA"/>
</dbReference>